<dbReference type="GO" id="GO:0004363">
    <property type="term" value="F:glutathione synthase activity"/>
    <property type="evidence" value="ECO:0007669"/>
    <property type="project" value="UniProtKB-UniRule"/>
</dbReference>
<feature type="binding site" evidence="17">
    <location>
        <position position="147"/>
    </location>
    <ligand>
        <name>Mg(2+)</name>
        <dbReference type="ChEBI" id="CHEBI:18420"/>
    </ligand>
</feature>
<dbReference type="EC" id="6.3.2.3" evidence="4 15"/>
<comment type="catalytic activity">
    <reaction evidence="12">
        <text>gamma-L-glutamyl-L-cysteine + glycine + ATP = glutathione + ADP + phosphate + H(+)</text>
        <dbReference type="Rhea" id="RHEA:13557"/>
        <dbReference type="ChEBI" id="CHEBI:15378"/>
        <dbReference type="ChEBI" id="CHEBI:30616"/>
        <dbReference type="ChEBI" id="CHEBI:43474"/>
        <dbReference type="ChEBI" id="CHEBI:57305"/>
        <dbReference type="ChEBI" id="CHEBI:57925"/>
        <dbReference type="ChEBI" id="CHEBI:58173"/>
        <dbReference type="ChEBI" id="CHEBI:456216"/>
        <dbReference type="EC" id="6.3.2.3"/>
    </reaction>
    <physiologicalReaction direction="left-to-right" evidence="12">
        <dbReference type="Rhea" id="RHEA:13558"/>
    </physiologicalReaction>
</comment>
<dbReference type="UniPathway" id="UPA00142">
    <property type="reaction ID" value="UER00210"/>
</dbReference>
<dbReference type="Gene3D" id="3.30.470.20">
    <property type="entry name" value="ATP-grasp fold, B domain"/>
    <property type="match status" value="1"/>
</dbReference>
<evidence type="ECO:0000256" key="1">
    <source>
        <dbReference type="ARBA" id="ARBA00004965"/>
    </source>
</evidence>
<evidence type="ECO:0000256" key="4">
    <source>
        <dbReference type="ARBA" id="ARBA00012214"/>
    </source>
</evidence>
<keyword evidence="20" id="KW-1185">Reference proteome</keyword>
<dbReference type="PANTHER" id="PTHR11130">
    <property type="entry name" value="GLUTATHIONE SYNTHETASE"/>
    <property type="match status" value="1"/>
</dbReference>
<evidence type="ECO:0000313" key="20">
    <source>
        <dbReference type="Proteomes" id="UP000325440"/>
    </source>
</evidence>
<dbReference type="InterPro" id="IPR005615">
    <property type="entry name" value="Glutathione_synthase"/>
</dbReference>
<dbReference type="Gene3D" id="3.40.50.1760">
    <property type="entry name" value="Glutathione synthase, substrate-binding domain superfamily, eukaryotic"/>
    <property type="match status" value="1"/>
</dbReference>
<comment type="similarity">
    <text evidence="2 15">Belongs to the eukaryotic GSH synthase family.</text>
</comment>
<dbReference type="OrthoDB" id="2020073at2759"/>
<keyword evidence="11 15" id="KW-0460">Magnesium</keyword>
<comment type="pathway">
    <text evidence="1 15">Sulfur metabolism; glutathione biosynthesis; glutathione from L-cysteine and L-glutamate: step 2/2.</text>
</comment>
<protein>
    <recommendedName>
        <fullName evidence="5 15">Glutathione synthetase</fullName>
        <shortName evidence="15">GSH-S</shortName>
        <ecNumber evidence="4 15">6.3.2.3</ecNumber>
    </recommendedName>
</protein>
<evidence type="ECO:0000256" key="15">
    <source>
        <dbReference type="PIRNR" id="PIRNR001558"/>
    </source>
</evidence>
<name>A0A5E4MWJ1_9HEMI</name>
<comment type="catalytic activity">
    <reaction evidence="13">
        <text>gamma-L-glutamyl-(2S)-2-aminobutanoate + glycine + ATP = ophthalmate + ADP + phosphate + H(+)</text>
        <dbReference type="Rhea" id="RHEA:72075"/>
        <dbReference type="ChEBI" id="CHEBI:15378"/>
        <dbReference type="ChEBI" id="CHEBI:30616"/>
        <dbReference type="ChEBI" id="CHEBI:43474"/>
        <dbReference type="ChEBI" id="CHEBI:57305"/>
        <dbReference type="ChEBI" id="CHEBI:189406"/>
        <dbReference type="ChEBI" id="CHEBI:189750"/>
        <dbReference type="ChEBI" id="CHEBI:456216"/>
    </reaction>
    <physiologicalReaction direction="left-to-right" evidence="13">
        <dbReference type="Rhea" id="RHEA:72076"/>
    </physiologicalReaction>
</comment>
<feature type="binding site" evidence="16">
    <location>
        <position position="380"/>
    </location>
    <ligand>
        <name>ATP</name>
        <dbReference type="ChEBI" id="CHEBI:30616"/>
    </ligand>
</feature>
<evidence type="ECO:0000256" key="6">
    <source>
        <dbReference type="ARBA" id="ARBA00022598"/>
    </source>
</evidence>
<keyword evidence="6 15" id="KW-0436">Ligase</keyword>
<keyword evidence="7 15" id="KW-0317">Glutathione biosynthesis</keyword>
<dbReference type="PIRSF" id="PIRSF001558">
    <property type="entry name" value="GSHase"/>
    <property type="match status" value="1"/>
</dbReference>
<reference evidence="19 20" key="1">
    <citation type="submission" date="2019-08" db="EMBL/GenBank/DDBJ databases">
        <authorList>
            <person name="Alioto T."/>
            <person name="Alioto T."/>
            <person name="Gomez Garrido J."/>
        </authorList>
    </citation>
    <scope>NUCLEOTIDE SEQUENCE [LARGE SCALE GENOMIC DNA]</scope>
</reference>
<dbReference type="Gene3D" id="3.30.1490.50">
    <property type="match status" value="1"/>
</dbReference>
<keyword evidence="8 15" id="KW-0479">Metal-binding</keyword>
<feature type="binding site" evidence="16">
    <location>
        <position position="461"/>
    </location>
    <ligand>
        <name>ATP</name>
        <dbReference type="ChEBI" id="CHEBI:30616"/>
    </ligand>
</feature>
<evidence type="ECO:0000256" key="16">
    <source>
        <dbReference type="PIRSR" id="PIRSR001558-1"/>
    </source>
</evidence>
<feature type="binding site" evidence="16">
    <location>
        <position position="311"/>
    </location>
    <ligand>
        <name>ATP</name>
        <dbReference type="ChEBI" id="CHEBI:30616"/>
    </ligand>
</feature>
<feature type="binding site" evidence="16">
    <location>
        <begin position="403"/>
        <end position="406"/>
    </location>
    <ligand>
        <name>ATP</name>
        <dbReference type="ChEBI" id="CHEBI:30616"/>
    </ligand>
</feature>
<dbReference type="InterPro" id="IPR014709">
    <property type="entry name" value="Glutathione_synthase_C_euk"/>
</dbReference>
<evidence type="ECO:0000256" key="17">
    <source>
        <dbReference type="PIRSR" id="PIRSR001558-2"/>
    </source>
</evidence>
<dbReference type="InterPro" id="IPR014042">
    <property type="entry name" value="Glutathione_synthase_a-hlx"/>
</dbReference>
<dbReference type="PANTHER" id="PTHR11130:SF0">
    <property type="entry name" value="GLUTATHIONE SYNTHETASE"/>
    <property type="match status" value="1"/>
</dbReference>
<dbReference type="GO" id="GO:0005524">
    <property type="term" value="F:ATP binding"/>
    <property type="evidence" value="ECO:0007669"/>
    <property type="project" value="UniProtKB-UniRule"/>
</dbReference>
<feature type="binding site" evidence="16">
    <location>
        <position position="129"/>
    </location>
    <ligand>
        <name>substrate</name>
    </ligand>
</feature>
<evidence type="ECO:0000256" key="8">
    <source>
        <dbReference type="ARBA" id="ARBA00022723"/>
    </source>
</evidence>
<evidence type="ECO:0000256" key="10">
    <source>
        <dbReference type="ARBA" id="ARBA00022840"/>
    </source>
</evidence>
<accession>A0A5E4MWJ1</accession>
<comment type="subunit">
    <text evidence="3">Homodimer.</text>
</comment>
<feature type="binding site" evidence="16">
    <location>
        <position position="467"/>
    </location>
    <ligand>
        <name>ATP</name>
        <dbReference type="ChEBI" id="CHEBI:30616"/>
    </ligand>
</feature>
<dbReference type="InterPro" id="IPR037013">
    <property type="entry name" value="GSH-S_sub-bd_sf"/>
</dbReference>
<feature type="binding site" evidence="17">
    <location>
        <position position="373"/>
    </location>
    <ligand>
        <name>Mg(2+)</name>
        <dbReference type="ChEBI" id="CHEBI:18420"/>
    </ligand>
</feature>
<feature type="binding site" evidence="16">
    <location>
        <position position="434"/>
    </location>
    <ligand>
        <name>ATP</name>
        <dbReference type="ChEBI" id="CHEBI:30616"/>
    </ligand>
</feature>
<evidence type="ECO:0000256" key="13">
    <source>
        <dbReference type="ARBA" id="ARBA00052123"/>
    </source>
</evidence>
<dbReference type="FunFam" id="3.40.50.1760:FF:000001">
    <property type="entry name" value="Glutathione synthetase"/>
    <property type="match status" value="1"/>
</dbReference>
<organism evidence="19 20">
    <name type="scientific">Cinara cedri</name>
    <dbReference type="NCBI Taxonomy" id="506608"/>
    <lineage>
        <taxon>Eukaryota</taxon>
        <taxon>Metazoa</taxon>
        <taxon>Ecdysozoa</taxon>
        <taxon>Arthropoda</taxon>
        <taxon>Hexapoda</taxon>
        <taxon>Insecta</taxon>
        <taxon>Pterygota</taxon>
        <taxon>Neoptera</taxon>
        <taxon>Paraneoptera</taxon>
        <taxon>Hemiptera</taxon>
        <taxon>Sternorrhyncha</taxon>
        <taxon>Aphidomorpha</taxon>
        <taxon>Aphidoidea</taxon>
        <taxon>Aphididae</taxon>
        <taxon>Lachninae</taxon>
        <taxon>Cinara</taxon>
    </lineage>
</organism>
<dbReference type="GO" id="GO:0000287">
    <property type="term" value="F:magnesium ion binding"/>
    <property type="evidence" value="ECO:0007669"/>
    <property type="project" value="UniProtKB-UniRule"/>
</dbReference>
<dbReference type="NCBIfam" id="TIGR01986">
    <property type="entry name" value="glut_syn_euk"/>
    <property type="match status" value="1"/>
</dbReference>
<feature type="binding site" evidence="16">
    <location>
        <position position="459"/>
    </location>
    <ligand>
        <name>substrate</name>
    </ligand>
</feature>
<feature type="binding site" evidence="16">
    <location>
        <position position="147"/>
    </location>
    <ligand>
        <name>ATP</name>
        <dbReference type="ChEBI" id="CHEBI:30616"/>
    </ligand>
</feature>
<dbReference type="InterPro" id="IPR014049">
    <property type="entry name" value="Glutathione_synthase_N_euk"/>
</dbReference>
<evidence type="ECO:0000256" key="5">
    <source>
        <dbReference type="ARBA" id="ARBA00020821"/>
    </source>
</evidence>
<keyword evidence="9 15" id="KW-0547">Nucleotide-binding</keyword>
<comment type="cofactor">
    <cofactor evidence="15 17">
        <name>Mg(2+)</name>
        <dbReference type="ChEBI" id="CHEBI:18420"/>
    </cofactor>
    <text evidence="15 17">Binds 1 Mg(2+) ion per subunit.</text>
</comment>
<evidence type="ECO:0000256" key="2">
    <source>
        <dbReference type="ARBA" id="ARBA00010385"/>
    </source>
</evidence>
<dbReference type="Pfam" id="PF03199">
    <property type="entry name" value="GSH_synthase"/>
    <property type="match status" value="1"/>
</dbReference>
<feature type="binding site" evidence="16">
    <location>
        <position position="223"/>
    </location>
    <ligand>
        <name>substrate</name>
    </ligand>
</feature>
<dbReference type="FunFam" id="3.30.1490.50:FF:000001">
    <property type="entry name" value="Glutathione synthetase"/>
    <property type="match status" value="1"/>
</dbReference>
<proteinExistence type="inferred from homology"/>
<evidence type="ECO:0000256" key="9">
    <source>
        <dbReference type="ARBA" id="ARBA00022741"/>
    </source>
</evidence>
<dbReference type="InterPro" id="IPR004887">
    <property type="entry name" value="GSH_synth_subst-bd"/>
</dbReference>
<dbReference type="Proteomes" id="UP000325440">
    <property type="component" value="Unassembled WGS sequence"/>
</dbReference>
<dbReference type="Gene3D" id="3.30.1490.80">
    <property type="match status" value="1"/>
</dbReference>
<dbReference type="InterPro" id="IPR016185">
    <property type="entry name" value="PreATP-grasp_dom_sf"/>
</dbReference>
<feature type="binding site" evidence="17">
    <location>
        <position position="149"/>
    </location>
    <ligand>
        <name>Mg(2+)</name>
        <dbReference type="ChEBI" id="CHEBI:18420"/>
    </ligand>
</feature>
<dbReference type="AlphaFoldDB" id="A0A5E4MWJ1"/>
<dbReference type="Pfam" id="PF03917">
    <property type="entry name" value="GSH_synth_ATP"/>
    <property type="match status" value="1"/>
</dbReference>
<feature type="domain" description="Glutathione synthase substrate-binding" evidence="18">
    <location>
        <begin position="208"/>
        <end position="308"/>
    </location>
</feature>
<evidence type="ECO:0000256" key="3">
    <source>
        <dbReference type="ARBA" id="ARBA00011738"/>
    </source>
</evidence>
<evidence type="ECO:0000256" key="11">
    <source>
        <dbReference type="ARBA" id="ARBA00022842"/>
    </source>
</evidence>
<evidence type="ECO:0000256" key="7">
    <source>
        <dbReference type="ARBA" id="ARBA00022684"/>
    </source>
</evidence>
<comment type="function">
    <text evidence="14">Catalyzes the production of glutathione from gamma-glutamylcysteine and glycine in an ATP-dependent manner. Glutathione (gamma-glutamylcysteinylglycine, GSH) is the most abundant intracellular thiol in living aerobic cells and is required for numerous processes including the protection of cells against oxidative damage, amino acid transport, the detoxification of foreign compounds, the maintenance of protein sulfhydryl groups in a reduced state and acts as a cofactor for a number of enzymes. Participates in ophthalmate biosynthesis in hepatocytes.</text>
</comment>
<dbReference type="GO" id="GO:0005829">
    <property type="term" value="C:cytosol"/>
    <property type="evidence" value="ECO:0007669"/>
    <property type="project" value="TreeGrafter"/>
</dbReference>
<evidence type="ECO:0000256" key="12">
    <source>
        <dbReference type="ARBA" id="ARBA00048871"/>
    </source>
</evidence>
<sequence>MAVYLNSCISLPINLTDNDFQDLIQKIKDWTIMHGGGMRSKTQFSNDSLTVVPFTLLPSVFPRAEFQKAIAIQPALNELTHRVSNDHEFLFSCLEKTIEVDEFTRNLFKLYETVRNEGFTQRLSLGMLRSDIMQEKEASGDCIKQVEMNTIASGFGWLGIVSGDIHRFVLQQMGLLDKLCVLPKNNALQGLSSAIIKAWELFNEKDSVILVIIEDQSMNICDQRFHEFEITRQKPELHVIRKTLTQISNEANLSNSKDLIVQGKKVAVVYYRAGYSPDHYHGEAEWSARLLIERSTAIKCPNIQYHLAGTKKVQQALATPGTLERFVKDVKKAAEIRTVFTGLYALDLDENGEKAVKMALDAPERFVLKPQREGGGNNLYGEDIRHKLMSCMNSKERSAWILMDKINPPVQQNYLIRPNQDFKKNSTLYDVVSELGIFGTILCDGDNIIINEQVGHMMRTKLTSCNEGGVHAGNGVLDSPFLIDDYPKNIM</sequence>
<evidence type="ECO:0000259" key="18">
    <source>
        <dbReference type="Pfam" id="PF03199"/>
    </source>
</evidence>
<evidence type="ECO:0000313" key="19">
    <source>
        <dbReference type="EMBL" id="VVC36687.1"/>
    </source>
</evidence>
<feature type="binding site" evidence="16">
    <location>
        <begin position="369"/>
        <end position="378"/>
    </location>
    <ligand>
        <name>ATP</name>
        <dbReference type="ChEBI" id="CHEBI:30616"/>
    </ligand>
</feature>
<gene>
    <name evidence="19" type="ORF">CINCED_3A006268</name>
</gene>
<dbReference type="SUPFAM" id="SSF52440">
    <property type="entry name" value="PreATP-grasp domain"/>
    <property type="match status" value="1"/>
</dbReference>
<dbReference type="GO" id="GO:0043295">
    <property type="term" value="F:glutathione binding"/>
    <property type="evidence" value="ECO:0007669"/>
    <property type="project" value="UniProtKB-UniRule"/>
</dbReference>
<dbReference type="SUPFAM" id="SSF56059">
    <property type="entry name" value="Glutathione synthetase ATP-binding domain-like"/>
    <property type="match status" value="1"/>
</dbReference>
<dbReference type="EMBL" id="CABPRJ010001435">
    <property type="protein sequence ID" value="VVC36687.1"/>
    <property type="molecule type" value="Genomic_DNA"/>
</dbReference>
<dbReference type="Gene3D" id="1.10.1080.10">
    <property type="entry name" value="Glutathione Synthetase, Chain A, domain 3"/>
    <property type="match status" value="1"/>
</dbReference>
<evidence type="ECO:0000256" key="14">
    <source>
        <dbReference type="ARBA" id="ARBA00059746"/>
    </source>
</evidence>
<keyword evidence="10 15" id="KW-0067">ATP-binding</keyword>